<comment type="caution">
    <text evidence="1">The sequence shown here is derived from an EMBL/GenBank/DDBJ whole genome shotgun (WGS) entry which is preliminary data.</text>
</comment>
<protein>
    <submittedName>
        <fullName evidence="1">Uncharacterized protein</fullName>
    </submittedName>
</protein>
<evidence type="ECO:0000313" key="1">
    <source>
        <dbReference type="EMBL" id="MFC7605057.1"/>
    </source>
</evidence>
<dbReference type="RefSeq" id="WP_343962417.1">
    <property type="nucleotide sequence ID" value="NZ_BAAAGK010000007.1"/>
</dbReference>
<dbReference type="EMBL" id="JBHTEE010000001">
    <property type="protein sequence ID" value="MFC7605057.1"/>
    <property type="molecule type" value="Genomic_DNA"/>
</dbReference>
<reference evidence="2" key="1">
    <citation type="journal article" date="2019" name="Int. J. Syst. Evol. Microbiol.">
        <title>The Global Catalogue of Microorganisms (GCM) 10K type strain sequencing project: providing services to taxonomists for standard genome sequencing and annotation.</title>
        <authorList>
            <consortium name="The Broad Institute Genomics Platform"/>
            <consortium name="The Broad Institute Genome Sequencing Center for Infectious Disease"/>
            <person name="Wu L."/>
            <person name="Ma J."/>
        </authorList>
    </citation>
    <scope>NUCLEOTIDE SEQUENCE [LARGE SCALE GENOMIC DNA]</scope>
    <source>
        <strain evidence="2">JCM 10083</strain>
    </source>
</reference>
<organism evidence="1 2">
    <name type="scientific">Streptosporangium amethystogenes subsp. fukuiense</name>
    <dbReference type="NCBI Taxonomy" id="698418"/>
    <lineage>
        <taxon>Bacteria</taxon>
        <taxon>Bacillati</taxon>
        <taxon>Actinomycetota</taxon>
        <taxon>Actinomycetes</taxon>
        <taxon>Streptosporangiales</taxon>
        <taxon>Streptosporangiaceae</taxon>
        <taxon>Streptosporangium</taxon>
    </lineage>
</organism>
<sequence>MSTEAVGLRAGLRLKSQVCATEVIVIRPGTRPLSLCCGGVPMLGRDASGAAETTPVAERMRGSLLGKRYTHPGDDAVEVLVTVGGAGSLSDGETDLVLKEAKPLPASD</sequence>
<keyword evidence="2" id="KW-1185">Reference proteome</keyword>
<evidence type="ECO:0000313" key="2">
    <source>
        <dbReference type="Proteomes" id="UP001596514"/>
    </source>
</evidence>
<name>A0ABW2TAE1_9ACTN</name>
<proteinExistence type="predicted"/>
<dbReference type="Proteomes" id="UP001596514">
    <property type="component" value="Unassembled WGS sequence"/>
</dbReference>
<gene>
    <name evidence="1" type="ORF">ACFQVD_33610</name>
</gene>
<accession>A0ABW2TAE1</accession>